<dbReference type="Proteomes" id="UP000274504">
    <property type="component" value="Unassembled WGS sequence"/>
</dbReference>
<protein>
    <submittedName>
        <fullName evidence="5">MHD domain-containing protein</fullName>
    </submittedName>
</protein>
<dbReference type="AlphaFoldDB" id="A0A0R3SWJ4"/>
<dbReference type="CDD" id="cd20237">
    <property type="entry name" value="PFM_LIN24-like"/>
    <property type="match status" value="1"/>
</dbReference>
<evidence type="ECO:0000313" key="3">
    <source>
        <dbReference type="Proteomes" id="UP000274504"/>
    </source>
</evidence>
<reference evidence="5" key="1">
    <citation type="submission" date="2017-02" db="UniProtKB">
        <authorList>
            <consortium name="WormBaseParasite"/>
        </authorList>
    </citation>
    <scope>IDENTIFICATION</scope>
</reference>
<name>A0A0R3SWJ4_HYMDI</name>
<proteinExistence type="predicted"/>
<dbReference type="STRING" id="6216.A0A0R3SWJ4"/>
<reference evidence="2 4" key="3">
    <citation type="submission" date="2019-07" db="EMBL/GenBank/DDBJ databases">
        <authorList>
            <person name="Jastrzebski P J."/>
            <person name="Paukszto L."/>
            <person name="Jastrzebski P J."/>
        </authorList>
    </citation>
    <scope>NUCLEOTIDE SEQUENCE [LARGE SCALE GENOMIC DNA]</scope>
    <source>
        <strain evidence="2 4">WMS-il1</strain>
    </source>
</reference>
<dbReference type="WBParaSite" id="HDID_0001005801-mRNA-1">
    <property type="protein sequence ID" value="HDID_0001005801-mRNA-1"/>
    <property type="gene ID" value="HDID_0001005801"/>
</dbReference>
<evidence type="ECO:0000313" key="2">
    <source>
        <dbReference type="EMBL" id="VUZ40088.1"/>
    </source>
</evidence>
<evidence type="ECO:0000313" key="5">
    <source>
        <dbReference type="WBParaSite" id="HDID_0001005801-mRNA-1"/>
    </source>
</evidence>
<dbReference type="Gene3D" id="2.170.15.10">
    <property type="entry name" value="Proaerolysin, chain A, domain 3"/>
    <property type="match status" value="1"/>
</dbReference>
<dbReference type="OrthoDB" id="9977517at2759"/>
<evidence type="ECO:0000313" key="4">
    <source>
        <dbReference type="Proteomes" id="UP000321570"/>
    </source>
</evidence>
<dbReference type="Proteomes" id="UP000321570">
    <property type="component" value="Unassembled WGS sequence"/>
</dbReference>
<dbReference type="PANTHER" id="PTHR39369:SF6">
    <property type="entry name" value="LIN-24 (TWENTY-FOUR) LIKE"/>
    <property type="match status" value="1"/>
</dbReference>
<dbReference type="SUPFAM" id="SSF56973">
    <property type="entry name" value="Aerolisin/ETX pore-forming domain"/>
    <property type="match status" value="1"/>
</dbReference>
<reference evidence="1 3" key="2">
    <citation type="submission" date="2018-11" db="EMBL/GenBank/DDBJ databases">
        <authorList>
            <consortium name="Pathogen Informatics"/>
        </authorList>
    </citation>
    <scope>NUCLEOTIDE SEQUENCE [LARGE SCALE GENOMIC DNA]</scope>
</reference>
<organism evidence="5">
    <name type="scientific">Hymenolepis diminuta</name>
    <name type="common">Rat tapeworm</name>
    <dbReference type="NCBI Taxonomy" id="6216"/>
    <lineage>
        <taxon>Eukaryota</taxon>
        <taxon>Metazoa</taxon>
        <taxon>Spiralia</taxon>
        <taxon>Lophotrochozoa</taxon>
        <taxon>Platyhelminthes</taxon>
        <taxon>Cestoda</taxon>
        <taxon>Eucestoda</taxon>
        <taxon>Cyclophyllidea</taxon>
        <taxon>Hymenolepididae</taxon>
        <taxon>Hymenolepis</taxon>
    </lineage>
</organism>
<dbReference type="PANTHER" id="PTHR39369">
    <property type="entry name" value="LIN-24 (TWENTY-FOUR) LIKE"/>
    <property type="match status" value="1"/>
</dbReference>
<sequence length="284" mass="31963">MATSTVQSRPEAELFDLIDVIRQWAIDSFIKSADKKLRKQVGITERSIGSLGVELIWDDIVCWSETPNYADTHSVRLPKCHALFTTAYRNGTDGVQEYNFRTDRSTRSTMEIEISKGFNSSREIGVKLQLPEQILEASAGFKQEISLSKATRQSVDEEMSWGVDAHVEVQPKSTANVQVNVIEHQMTCRFSVDTRLCGRIRAICMDGRKNNAFLMNVQTDLGGLIEFYLDKEKRSHPQKLSHVKVEGTAAPKTVVITTEGKCAFRFGVRQEVEVTQVEPPYSAN</sequence>
<keyword evidence="4" id="KW-1185">Reference proteome</keyword>
<evidence type="ECO:0000313" key="1">
    <source>
        <dbReference type="EMBL" id="VDL62604.1"/>
    </source>
</evidence>
<gene>
    <name evidence="1" type="ORF">HDID_LOCUS10056</name>
    <name evidence="2" type="ORF">WMSIL1_LOCUS1222</name>
</gene>
<dbReference type="EMBL" id="UYSG01011506">
    <property type="protein sequence ID" value="VDL62604.1"/>
    <property type="molecule type" value="Genomic_DNA"/>
</dbReference>
<accession>A0A0R3SWJ4</accession>
<dbReference type="EMBL" id="CABIJS010000028">
    <property type="protein sequence ID" value="VUZ40088.1"/>
    <property type="molecule type" value="Genomic_DNA"/>
</dbReference>